<reference evidence="3 4" key="1">
    <citation type="submission" date="2018-11" db="EMBL/GenBank/DDBJ databases">
        <title>Sequencing the genomes of 1000 actinobacteria strains.</title>
        <authorList>
            <person name="Klenk H.-P."/>
        </authorList>
    </citation>
    <scope>NUCLEOTIDE SEQUENCE [LARGE SCALE GENOMIC DNA]</scope>
    <source>
        <strain evidence="3 4">DSM 14418</strain>
    </source>
</reference>
<keyword evidence="1" id="KW-1133">Transmembrane helix</keyword>
<gene>
    <name evidence="3" type="ORF">EDD32_1302</name>
</gene>
<protein>
    <submittedName>
        <fullName evidence="3">2TM domain-containing protein</fullName>
    </submittedName>
</protein>
<feature type="transmembrane region" description="Helical" evidence="1">
    <location>
        <begin position="39"/>
        <end position="57"/>
    </location>
</feature>
<evidence type="ECO:0000259" key="2">
    <source>
        <dbReference type="Pfam" id="PF13239"/>
    </source>
</evidence>
<proteinExistence type="predicted"/>
<dbReference type="OrthoDB" id="5145586at2"/>
<accession>A0A3N4Z4M2</accession>
<dbReference type="EMBL" id="RKRA01000001">
    <property type="protein sequence ID" value="RPF26844.1"/>
    <property type="molecule type" value="Genomic_DNA"/>
</dbReference>
<feature type="transmembrane region" description="Helical" evidence="1">
    <location>
        <begin position="63"/>
        <end position="81"/>
    </location>
</feature>
<dbReference type="Proteomes" id="UP000280726">
    <property type="component" value="Unassembled WGS sequence"/>
</dbReference>
<sequence>MTQYTPGQYTSGAADPVPDEAELRRLAIKRLKDKRDFRAHLLAYVSVNLLLVVIWWMTGAAAFFWPVFPILGWGIGLLFHAMDVYSPPPGPAEIAAEMDRLRQQR</sequence>
<feature type="domain" description="2TM" evidence="2">
    <location>
        <begin position="27"/>
        <end position="87"/>
    </location>
</feature>
<keyword evidence="1" id="KW-0472">Membrane</keyword>
<dbReference type="RefSeq" id="WP_123915978.1">
    <property type="nucleotide sequence ID" value="NZ_RKRA01000001.1"/>
</dbReference>
<evidence type="ECO:0000256" key="1">
    <source>
        <dbReference type="SAM" id="Phobius"/>
    </source>
</evidence>
<evidence type="ECO:0000313" key="3">
    <source>
        <dbReference type="EMBL" id="RPF26844.1"/>
    </source>
</evidence>
<dbReference type="InterPro" id="IPR025698">
    <property type="entry name" value="2TM_dom"/>
</dbReference>
<evidence type="ECO:0000313" key="4">
    <source>
        <dbReference type="Proteomes" id="UP000280726"/>
    </source>
</evidence>
<dbReference type="Pfam" id="PF13239">
    <property type="entry name" value="2TM"/>
    <property type="match status" value="1"/>
</dbReference>
<organism evidence="3 4">
    <name type="scientific">Georgenia muralis</name>
    <dbReference type="NCBI Taxonomy" id="154117"/>
    <lineage>
        <taxon>Bacteria</taxon>
        <taxon>Bacillati</taxon>
        <taxon>Actinomycetota</taxon>
        <taxon>Actinomycetes</taxon>
        <taxon>Micrococcales</taxon>
        <taxon>Bogoriellaceae</taxon>
        <taxon>Georgenia</taxon>
    </lineage>
</organism>
<comment type="caution">
    <text evidence="3">The sequence shown here is derived from an EMBL/GenBank/DDBJ whole genome shotgun (WGS) entry which is preliminary data.</text>
</comment>
<keyword evidence="1" id="KW-0812">Transmembrane</keyword>
<keyword evidence="4" id="KW-1185">Reference proteome</keyword>
<dbReference type="AlphaFoldDB" id="A0A3N4Z4M2"/>
<name>A0A3N4Z4M2_9MICO</name>